<dbReference type="EMBL" id="QBKQ01000001">
    <property type="protein sequence ID" value="PTX44876.1"/>
    <property type="molecule type" value="Genomic_DNA"/>
</dbReference>
<dbReference type="RefSeq" id="WP_108170789.1">
    <property type="nucleotide sequence ID" value="NZ_QBKQ01000001.1"/>
</dbReference>
<dbReference type="OrthoDB" id="1433082at2"/>
<organism evidence="2 3">
    <name type="scientific">Christiangramia gaetbulicola</name>
    <dbReference type="NCBI Taxonomy" id="703340"/>
    <lineage>
        <taxon>Bacteria</taxon>
        <taxon>Pseudomonadati</taxon>
        <taxon>Bacteroidota</taxon>
        <taxon>Flavobacteriia</taxon>
        <taxon>Flavobacteriales</taxon>
        <taxon>Flavobacteriaceae</taxon>
        <taxon>Christiangramia</taxon>
    </lineage>
</organism>
<keyword evidence="3" id="KW-1185">Reference proteome</keyword>
<comment type="caution">
    <text evidence="2">The sequence shown here is derived from an EMBL/GenBank/DDBJ whole genome shotgun (WGS) entry which is preliminary data.</text>
</comment>
<feature type="transmembrane region" description="Helical" evidence="1">
    <location>
        <begin position="133"/>
        <end position="152"/>
    </location>
</feature>
<dbReference type="AlphaFoldDB" id="A0A2T6AM89"/>
<dbReference type="Proteomes" id="UP000244174">
    <property type="component" value="Unassembled WGS sequence"/>
</dbReference>
<proteinExistence type="predicted"/>
<reference evidence="2 3" key="1">
    <citation type="submission" date="2018-04" db="EMBL/GenBank/DDBJ databases">
        <title>Genomic Encyclopedia of Archaeal and Bacterial Type Strains, Phase II (KMG-II): from individual species to whole genera.</title>
        <authorList>
            <person name="Goeker M."/>
        </authorList>
    </citation>
    <scope>NUCLEOTIDE SEQUENCE [LARGE SCALE GENOMIC DNA]</scope>
    <source>
        <strain evidence="2 3">DSM 23082</strain>
    </source>
</reference>
<protein>
    <submittedName>
        <fullName evidence="2">Putative membrane protein YqhA</fullName>
    </submittedName>
</protein>
<accession>A0A2T6AM89</accession>
<dbReference type="Pfam" id="PF03350">
    <property type="entry name" value="UPF0114"/>
    <property type="match status" value="1"/>
</dbReference>
<sequence length="159" mass="18378">MLNFLLRLRFLVVIIVLFTFLNSLILIFLAVKRSVHAYGIVFFNLESDKPPGVEILESIDLFLIGLVFLIFSLGLTKLFLGRIGDEDDESNLPKWLRIKNFFELKILLWQTILVSLVVLFVDQLFEHEGTMEWNLLIVPVAILVLSVSMAVIQKYERHS</sequence>
<keyword evidence="1" id="KW-0812">Transmembrane</keyword>
<feature type="transmembrane region" description="Helical" evidence="1">
    <location>
        <begin position="61"/>
        <end position="80"/>
    </location>
</feature>
<name>A0A2T6AM89_9FLAO</name>
<keyword evidence="1" id="KW-0472">Membrane</keyword>
<evidence type="ECO:0000313" key="2">
    <source>
        <dbReference type="EMBL" id="PTX44876.1"/>
    </source>
</evidence>
<dbReference type="InterPro" id="IPR005134">
    <property type="entry name" value="UPF0114"/>
</dbReference>
<evidence type="ECO:0000313" key="3">
    <source>
        <dbReference type="Proteomes" id="UP000244174"/>
    </source>
</evidence>
<gene>
    <name evidence="2" type="ORF">C8P64_0859</name>
</gene>
<keyword evidence="1" id="KW-1133">Transmembrane helix</keyword>
<feature type="transmembrane region" description="Helical" evidence="1">
    <location>
        <begin position="101"/>
        <end position="121"/>
    </location>
</feature>
<evidence type="ECO:0000256" key="1">
    <source>
        <dbReference type="SAM" id="Phobius"/>
    </source>
</evidence>